<dbReference type="AlphaFoldDB" id="A0A1G2CJ19"/>
<organism evidence="2 3">
    <name type="scientific">Candidatus Liptonbacteria bacterium RIFCSPLOWO2_01_FULL_56_20</name>
    <dbReference type="NCBI Taxonomy" id="1798652"/>
    <lineage>
        <taxon>Bacteria</taxon>
        <taxon>Candidatus Liptoniibacteriota</taxon>
    </lineage>
</organism>
<evidence type="ECO:0008006" key="4">
    <source>
        <dbReference type="Google" id="ProtNLM"/>
    </source>
</evidence>
<dbReference type="Proteomes" id="UP000178495">
    <property type="component" value="Unassembled WGS sequence"/>
</dbReference>
<accession>A0A1G2CJ19</accession>
<keyword evidence="1" id="KW-0472">Membrane</keyword>
<evidence type="ECO:0000256" key="1">
    <source>
        <dbReference type="SAM" id="Phobius"/>
    </source>
</evidence>
<dbReference type="EMBL" id="MHLC01000013">
    <property type="protein sequence ID" value="OGZ01359.1"/>
    <property type="molecule type" value="Genomic_DNA"/>
</dbReference>
<name>A0A1G2CJ19_9BACT</name>
<keyword evidence="1" id="KW-0812">Transmembrane</keyword>
<evidence type="ECO:0000313" key="2">
    <source>
        <dbReference type="EMBL" id="OGZ01359.1"/>
    </source>
</evidence>
<proteinExistence type="predicted"/>
<gene>
    <name evidence="2" type="ORF">A3A43_03110</name>
</gene>
<sequence>MNARKGASLVDLIISLGIIALLFGGIVLVYFALTDAVRNVEARSAAAAVLANQVEVIRNLPYASVGTQGGIPPGIIPPQQAAALAGFAFSMDTVIRYIDDPFDGTLGGSPNDTNPADYKIVDIRIRCTTCPSFTPLAYVTTVTPRGLENSSSTGSLFVNVFDAAGASISGASVHIVNASVTPSIDLTDTTNASGVLQFVGVPTSTQSYQVQAGKTGYSSDRNYRPGDPANPNPLNPYATVAAQTVTNVSFVIDRVSRINVNTSGNTCAAQGSQGFTISGAKLIGVNPDVLKYSTSSATGGTGEITLQNIEWDNYSFSLTGASFDLAGTIPLTPVTVNPSSTASVRLIVQPADTPSLLLTVKDAVSGAGITGANVHLSAPGFSETLITGHATISETDWPAGGFSGASEEIDTASTPGSITLRANASSTYATSTPNWLTSNTIDLGGSASSLYRLSWSPVSQPAPAGSESVKVQLAANNDNATWNFIGPDGTSGTYYTNPSSTIVGLNGNRYLRYKVFLSTESDAVTPRFDSVTFEFNSVCVPQFQVLFSGLSPDTYLATVAAAGYAQGTSSIAVVSGSEQASVLLAP</sequence>
<keyword evidence="1" id="KW-1133">Transmembrane helix</keyword>
<dbReference type="STRING" id="1798652.A3A43_03110"/>
<feature type="transmembrane region" description="Helical" evidence="1">
    <location>
        <begin position="12"/>
        <end position="33"/>
    </location>
</feature>
<protein>
    <recommendedName>
        <fullName evidence="4">Carboxypeptidase regulatory-like domain-containing protein</fullName>
    </recommendedName>
</protein>
<reference evidence="2 3" key="1">
    <citation type="journal article" date="2016" name="Nat. Commun.">
        <title>Thousands of microbial genomes shed light on interconnected biogeochemical processes in an aquifer system.</title>
        <authorList>
            <person name="Anantharaman K."/>
            <person name="Brown C.T."/>
            <person name="Hug L.A."/>
            <person name="Sharon I."/>
            <person name="Castelle C.J."/>
            <person name="Probst A.J."/>
            <person name="Thomas B.C."/>
            <person name="Singh A."/>
            <person name="Wilkins M.J."/>
            <person name="Karaoz U."/>
            <person name="Brodie E.L."/>
            <person name="Williams K.H."/>
            <person name="Hubbard S.S."/>
            <person name="Banfield J.F."/>
        </authorList>
    </citation>
    <scope>NUCLEOTIDE SEQUENCE [LARGE SCALE GENOMIC DNA]</scope>
</reference>
<comment type="caution">
    <text evidence="2">The sequence shown here is derived from an EMBL/GenBank/DDBJ whole genome shotgun (WGS) entry which is preliminary data.</text>
</comment>
<evidence type="ECO:0000313" key="3">
    <source>
        <dbReference type="Proteomes" id="UP000178495"/>
    </source>
</evidence>